<sequence>GQAHRSASAGKPLGGDLCSTEFEAISSHFLEDSTPDTASVSTEISQYDPNKHSPVFYGHMVAKVSVDTSVLENFNAEYSHPAFLGHAIVQKPPPPPSPPPTPPVPPPDQNKSTPRQYLEHYIFPVLLPGLYETLKEAKIEKCFERKKTKFNACDFLAEWLYNKNPKRVGKKFTAFSEIPFVKGWLKDHPRPPIPLSLLLSEDEAALIIQSFWRGYQVRCDSEIQELRQWQKELREENRGFKEKIIKFWADQESKVGQKMEDPEESIPHSSEEVPVKVPSPTQYEIMLSIREACD</sequence>
<dbReference type="PANTHER" id="PTHR34927">
    <property type="entry name" value="IQ DOMAIN-CONTAINING PROTEIN K"/>
    <property type="match status" value="1"/>
</dbReference>
<feature type="compositionally biased region" description="Basic and acidic residues" evidence="1">
    <location>
        <begin position="255"/>
        <end position="274"/>
    </location>
</feature>
<protein>
    <recommendedName>
        <fullName evidence="4">IQ motif containing K</fullName>
    </recommendedName>
</protein>
<dbReference type="AlphaFoldDB" id="A0A401SYF7"/>
<dbReference type="InterPro" id="IPR043408">
    <property type="entry name" value="IQCK"/>
</dbReference>
<feature type="non-terminal residue" evidence="2">
    <location>
        <position position="1"/>
    </location>
</feature>
<dbReference type="PROSITE" id="PS50096">
    <property type="entry name" value="IQ"/>
    <property type="match status" value="1"/>
</dbReference>
<evidence type="ECO:0008006" key="4">
    <source>
        <dbReference type="Google" id="ProtNLM"/>
    </source>
</evidence>
<dbReference type="PANTHER" id="PTHR34927:SF1">
    <property type="entry name" value="IQ DOMAIN-CONTAINING PROTEIN K"/>
    <property type="match status" value="1"/>
</dbReference>
<dbReference type="CDD" id="cd22969">
    <property type="entry name" value="DD_IQCK"/>
    <property type="match status" value="1"/>
</dbReference>
<dbReference type="OMA" id="CKEFALM"/>
<dbReference type="InterPro" id="IPR000048">
    <property type="entry name" value="IQ_motif_EF-hand-BS"/>
</dbReference>
<comment type="caution">
    <text evidence="2">The sequence shown here is derived from an EMBL/GenBank/DDBJ whole genome shotgun (WGS) entry which is preliminary data.</text>
</comment>
<dbReference type="Gene3D" id="1.20.890.10">
    <property type="entry name" value="cAMP-dependent protein kinase regulatory subunit, dimerization-anchoring domain"/>
    <property type="match status" value="1"/>
</dbReference>
<proteinExistence type="predicted"/>
<keyword evidence="3" id="KW-1185">Reference proteome</keyword>
<accession>A0A401SYF7</accession>
<dbReference type="Proteomes" id="UP000287033">
    <property type="component" value="Unassembled WGS sequence"/>
</dbReference>
<dbReference type="OrthoDB" id="2155538at2759"/>
<organism evidence="2 3">
    <name type="scientific">Chiloscyllium punctatum</name>
    <name type="common">Brownbanded bambooshark</name>
    <name type="synonym">Hemiscyllium punctatum</name>
    <dbReference type="NCBI Taxonomy" id="137246"/>
    <lineage>
        <taxon>Eukaryota</taxon>
        <taxon>Metazoa</taxon>
        <taxon>Chordata</taxon>
        <taxon>Craniata</taxon>
        <taxon>Vertebrata</taxon>
        <taxon>Chondrichthyes</taxon>
        <taxon>Elasmobranchii</taxon>
        <taxon>Galeomorphii</taxon>
        <taxon>Galeoidea</taxon>
        <taxon>Orectolobiformes</taxon>
        <taxon>Hemiscylliidae</taxon>
        <taxon>Chiloscyllium</taxon>
    </lineage>
</organism>
<evidence type="ECO:0000313" key="2">
    <source>
        <dbReference type="EMBL" id="GCC35430.1"/>
    </source>
</evidence>
<dbReference type="Pfam" id="PF00612">
    <property type="entry name" value="IQ"/>
    <property type="match status" value="1"/>
</dbReference>
<feature type="compositionally biased region" description="Pro residues" evidence="1">
    <location>
        <begin position="91"/>
        <end position="108"/>
    </location>
</feature>
<name>A0A401SYF7_CHIPU</name>
<feature type="region of interest" description="Disordered" evidence="1">
    <location>
        <begin position="255"/>
        <end position="276"/>
    </location>
</feature>
<evidence type="ECO:0000313" key="3">
    <source>
        <dbReference type="Proteomes" id="UP000287033"/>
    </source>
</evidence>
<dbReference type="STRING" id="137246.A0A401SYF7"/>
<dbReference type="EMBL" id="BEZZ01000699">
    <property type="protein sequence ID" value="GCC35430.1"/>
    <property type="molecule type" value="Genomic_DNA"/>
</dbReference>
<reference evidence="2 3" key="1">
    <citation type="journal article" date="2018" name="Nat. Ecol. Evol.">
        <title>Shark genomes provide insights into elasmobranch evolution and the origin of vertebrates.</title>
        <authorList>
            <person name="Hara Y"/>
            <person name="Yamaguchi K"/>
            <person name="Onimaru K"/>
            <person name="Kadota M"/>
            <person name="Koyanagi M"/>
            <person name="Keeley SD"/>
            <person name="Tatsumi K"/>
            <person name="Tanaka K"/>
            <person name="Motone F"/>
            <person name="Kageyama Y"/>
            <person name="Nozu R"/>
            <person name="Adachi N"/>
            <person name="Nishimura O"/>
            <person name="Nakagawa R"/>
            <person name="Tanegashima C"/>
            <person name="Kiyatake I"/>
            <person name="Matsumoto R"/>
            <person name="Murakumo K"/>
            <person name="Nishida K"/>
            <person name="Terakita A"/>
            <person name="Kuratani S"/>
            <person name="Sato K"/>
            <person name="Hyodo S Kuraku.S."/>
        </authorList>
    </citation>
    <scope>NUCLEOTIDE SEQUENCE [LARGE SCALE GENOMIC DNA]</scope>
</reference>
<feature type="region of interest" description="Disordered" evidence="1">
    <location>
        <begin position="86"/>
        <end position="113"/>
    </location>
</feature>
<gene>
    <name evidence="2" type="ORF">chiPu_0013914</name>
</gene>
<evidence type="ECO:0000256" key="1">
    <source>
        <dbReference type="SAM" id="MobiDB-lite"/>
    </source>
</evidence>